<gene>
    <name evidence="8" type="ORF">GCM10011425_19450</name>
</gene>
<keyword evidence="3" id="KW-0732">Signal</keyword>
<evidence type="ECO:0000256" key="2">
    <source>
        <dbReference type="ARBA" id="ARBA00006275"/>
    </source>
</evidence>
<keyword evidence="5" id="KW-0998">Cell outer membrane</keyword>
<name>A0A917N1D4_9SPHI</name>
<proteinExistence type="inferred from homology"/>
<feature type="domain" description="SusD-like N-terminal" evidence="7">
    <location>
        <begin position="58"/>
        <end position="234"/>
    </location>
</feature>
<comment type="subcellular location">
    <subcellularLocation>
        <location evidence="1">Cell outer membrane</location>
    </subcellularLocation>
</comment>
<evidence type="ECO:0000259" key="7">
    <source>
        <dbReference type="Pfam" id="PF14322"/>
    </source>
</evidence>
<keyword evidence="9" id="KW-1185">Reference proteome</keyword>
<dbReference type="InterPro" id="IPR011990">
    <property type="entry name" value="TPR-like_helical_dom_sf"/>
</dbReference>
<comment type="caution">
    <text evidence="8">The sequence shown here is derived from an EMBL/GenBank/DDBJ whole genome shotgun (WGS) entry which is preliminary data.</text>
</comment>
<dbReference type="Pfam" id="PF14322">
    <property type="entry name" value="SusD-like_3"/>
    <property type="match status" value="1"/>
</dbReference>
<dbReference type="Proteomes" id="UP000662074">
    <property type="component" value="Unassembled WGS sequence"/>
</dbReference>
<dbReference type="SUPFAM" id="SSF48452">
    <property type="entry name" value="TPR-like"/>
    <property type="match status" value="1"/>
</dbReference>
<evidence type="ECO:0000256" key="3">
    <source>
        <dbReference type="ARBA" id="ARBA00022729"/>
    </source>
</evidence>
<protein>
    <submittedName>
        <fullName evidence="8">Carbohydrate-binding protein</fullName>
    </submittedName>
</protein>
<reference evidence="8" key="2">
    <citation type="submission" date="2020-09" db="EMBL/GenBank/DDBJ databases">
        <authorList>
            <person name="Sun Q."/>
            <person name="Sedlacek I."/>
        </authorList>
    </citation>
    <scope>NUCLEOTIDE SEQUENCE</scope>
    <source>
        <strain evidence="8">CCM 8711</strain>
    </source>
</reference>
<evidence type="ECO:0000256" key="4">
    <source>
        <dbReference type="ARBA" id="ARBA00023136"/>
    </source>
</evidence>
<evidence type="ECO:0000313" key="8">
    <source>
        <dbReference type="EMBL" id="GGI50733.1"/>
    </source>
</evidence>
<dbReference type="EMBL" id="BMDO01000004">
    <property type="protein sequence ID" value="GGI50733.1"/>
    <property type="molecule type" value="Genomic_DNA"/>
</dbReference>
<dbReference type="Gene3D" id="1.25.40.390">
    <property type="match status" value="1"/>
</dbReference>
<evidence type="ECO:0000256" key="1">
    <source>
        <dbReference type="ARBA" id="ARBA00004442"/>
    </source>
</evidence>
<accession>A0A917N1D4</accession>
<dbReference type="AlphaFoldDB" id="A0A917N1D4"/>
<dbReference type="InterPro" id="IPR012944">
    <property type="entry name" value="SusD_RagB_dom"/>
</dbReference>
<feature type="domain" description="RagB/SusD" evidence="6">
    <location>
        <begin position="286"/>
        <end position="564"/>
    </location>
</feature>
<sequence length="564" mass="63262">MLIAALGAGCKKYLDDGSVTEGPITEQQVWANNDYARGVLNSAYTIVPDRYNLDDNGAMQASATDEAVNSNLNSSIYTFTNGTWSPFRTVDDVYSNMYTGLRRANMFIANVDASNIVSTPSEVVKDADPVRASYDSTLAGQKSRLKGEAFFLRAYFHFELLERYGSIVLATRVFNTDEELNLPRNSFDECVNRILIDCDSAILRLPPYTDSWSASNKGRATQTAAMALKSRLLLYAASPQYNPSGDVAKWQKAADAAKALIDRNLHSIINPYVNVFLFGTAPYNKEVIFSGQPSSRNDIEQNNAPVSYDGALGRTNPTQEMVDAFEMKTTGRLITDPLSGYSASAPYTNRDPRFDLVIHYNGKTYKSKTIDTYIGGKDGIGANVNATKTGYYMRKFFNDGVTWNQQSNTSSRRPWVIFRYAEILLNYAEALNEAQGPTADVLRYVNQIRQRTGIALPALQTGNLTGNGYVQPTKEAMRERIHNERRVELCFEGHRFFDVRRWKEGARFFNVPVTGMRITPNAAGTFNYERFQVQNRVFTDKNYLYPISQTELNRAPALKQNPGY</sequence>
<dbReference type="InterPro" id="IPR033985">
    <property type="entry name" value="SusD-like_N"/>
</dbReference>
<dbReference type="Pfam" id="PF07980">
    <property type="entry name" value="SusD_RagB"/>
    <property type="match status" value="1"/>
</dbReference>
<evidence type="ECO:0000256" key="5">
    <source>
        <dbReference type="ARBA" id="ARBA00023237"/>
    </source>
</evidence>
<comment type="similarity">
    <text evidence="2">Belongs to the SusD family.</text>
</comment>
<evidence type="ECO:0000313" key="9">
    <source>
        <dbReference type="Proteomes" id="UP000662074"/>
    </source>
</evidence>
<evidence type="ECO:0000259" key="6">
    <source>
        <dbReference type="Pfam" id="PF07980"/>
    </source>
</evidence>
<organism evidence="8 9">
    <name type="scientific">Mucilaginibacter galii</name>
    <dbReference type="NCBI Taxonomy" id="2005073"/>
    <lineage>
        <taxon>Bacteria</taxon>
        <taxon>Pseudomonadati</taxon>
        <taxon>Bacteroidota</taxon>
        <taxon>Sphingobacteriia</taxon>
        <taxon>Sphingobacteriales</taxon>
        <taxon>Sphingobacteriaceae</taxon>
        <taxon>Mucilaginibacter</taxon>
    </lineage>
</organism>
<reference evidence="8" key="1">
    <citation type="journal article" date="2014" name="Int. J. Syst. Evol. Microbiol.">
        <title>Complete genome sequence of Corynebacterium casei LMG S-19264T (=DSM 44701T), isolated from a smear-ripened cheese.</title>
        <authorList>
            <consortium name="US DOE Joint Genome Institute (JGI-PGF)"/>
            <person name="Walter F."/>
            <person name="Albersmeier A."/>
            <person name="Kalinowski J."/>
            <person name="Ruckert C."/>
        </authorList>
    </citation>
    <scope>NUCLEOTIDE SEQUENCE</scope>
    <source>
        <strain evidence="8">CCM 8711</strain>
    </source>
</reference>
<dbReference type="GO" id="GO:0009279">
    <property type="term" value="C:cell outer membrane"/>
    <property type="evidence" value="ECO:0007669"/>
    <property type="project" value="UniProtKB-SubCell"/>
</dbReference>
<keyword evidence="4" id="KW-0472">Membrane</keyword>
<dbReference type="CDD" id="cd08977">
    <property type="entry name" value="SusD"/>
    <property type="match status" value="1"/>
</dbReference>